<dbReference type="InterPro" id="IPR002416">
    <property type="entry name" value="T2SS_protein-GspH"/>
</dbReference>
<keyword evidence="4 6" id="KW-1133">Transmembrane helix</keyword>
<reference evidence="7 8" key="1">
    <citation type="submission" date="2020-03" db="EMBL/GenBank/DDBJ databases">
        <title>Genomic Encyclopedia of Type Strains, Phase IV (KMG-IV): sequencing the most valuable type-strain genomes for metagenomic binning, comparative biology and taxonomic classification.</title>
        <authorList>
            <person name="Goeker M."/>
        </authorList>
    </citation>
    <scope>NUCLEOTIDE SEQUENCE [LARGE SCALE GENOMIC DNA]</scope>
    <source>
        <strain evidence="7 8">DSM 22753</strain>
    </source>
</reference>
<organism evidence="7 8">
    <name type="scientific">Sphingomonas japonica</name>
    <dbReference type="NCBI Taxonomy" id="511662"/>
    <lineage>
        <taxon>Bacteria</taxon>
        <taxon>Pseudomonadati</taxon>
        <taxon>Pseudomonadota</taxon>
        <taxon>Alphaproteobacteria</taxon>
        <taxon>Sphingomonadales</taxon>
        <taxon>Sphingomonadaceae</taxon>
        <taxon>Sphingomonas</taxon>
    </lineage>
</organism>
<keyword evidence="2" id="KW-0488">Methylation</keyword>
<dbReference type="Proteomes" id="UP000788153">
    <property type="component" value="Unassembled WGS sequence"/>
</dbReference>
<dbReference type="Pfam" id="PF07963">
    <property type="entry name" value="N_methyl"/>
    <property type="match status" value="1"/>
</dbReference>
<comment type="caution">
    <text evidence="7">The sequence shown here is derived from an EMBL/GenBank/DDBJ whole genome shotgun (WGS) entry which is preliminary data.</text>
</comment>
<comment type="subcellular location">
    <subcellularLocation>
        <location evidence="1">Membrane</location>
        <topology evidence="1">Single-pass membrane protein</topology>
    </subcellularLocation>
</comment>
<evidence type="ECO:0000256" key="1">
    <source>
        <dbReference type="ARBA" id="ARBA00004167"/>
    </source>
</evidence>
<dbReference type="PRINTS" id="PR00885">
    <property type="entry name" value="BCTERIALGSPH"/>
</dbReference>
<evidence type="ECO:0000313" key="7">
    <source>
        <dbReference type="EMBL" id="NIJ23109.1"/>
    </source>
</evidence>
<accession>A0ABX0TY02</accession>
<dbReference type="SUPFAM" id="SSF54523">
    <property type="entry name" value="Pili subunits"/>
    <property type="match status" value="1"/>
</dbReference>
<proteinExistence type="predicted"/>
<gene>
    <name evidence="7" type="ORF">FHT01_000651</name>
</gene>
<dbReference type="PROSITE" id="PS00409">
    <property type="entry name" value="PROKAR_NTER_METHYL"/>
    <property type="match status" value="1"/>
</dbReference>
<dbReference type="InterPro" id="IPR045584">
    <property type="entry name" value="Pilin-like"/>
</dbReference>
<evidence type="ECO:0000313" key="8">
    <source>
        <dbReference type="Proteomes" id="UP000788153"/>
    </source>
</evidence>
<protein>
    <submittedName>
        <fullName evidence="7">General secretion pathway protein H</fullName>
    </submittedName>
</protein>
<dbReference type="InterPro" id="IPR012902">
    <property type="entry name" value="N_methyl_site"/>
</dbReference>
<dbReference type="NCBIfam" id="TIGR02532">
    <property type="entry name" value="IV_pilin_GFxxxE"/>
    <property type="match status" value="1"/>
</dbReference>
<evidence type="ECO:0000256" key="4">
    <source>
        <dbReference type="ARBA" id="ARBA00022989"/>
    </source>
</evidence>
<evidence type="ECO:0000256" key="6">
    <source>
        <dbReference type="SAM" id="Phobius"/>
    </source>
</evidence>
<feature type="transmembrane region" description="Helical" evidence="6">
    <location>
        <begin position="12"/>
        <end position="33"/>
    </location>
</feature>
<evidence type="ECO:0000256" key="3">
    <source>
        <dbReference type="ARBA" id="ARBA00022692"/>
    </source>
</evidence>
<evidence type="ECO:0000256" key="2">
    <source>
        <dbReference type="ARBA" id="ARBA00022481"/>
    </source>
</evidence>
<evidence type="ECO:0000256" key="5">
    <source>
        <dbReference type="ARBA" id="ARBA00023136"/>
    </source>
</evidence>
<keyword evidence="8" id="KW-1185">Reference proteome</keyword>
<keyword evidence="3 6" id="KW-0812">Transmembrane</keyword>
<keyword evidence="5 6" id="KW-0472">Membrane</keyword>
<sequence length="157" mass="16342">MPLRRQAGFTLVEMLIVLAIIGVAAGAVTLGIGSATRAPSAESEARRLSQRLQAAADDAMLGDRMIAFMADEGGYGFAQRAGAGWQVMAGEAMGYHRLPGGMVMTLDQRPPVVMGVEGVARPMLAAIEAGEQRWLVRYDGLTATVLPGAADAAEPSA</sequence>
<name>A0ABX0TY02_9SPHN</name>
<dbReference type="EMBL" id="JAASQP010000001">
    <property type="protein sequence ID" value="NIJ23109.1"/>
    <property type="molecule type" value="Genomic_DNA"/>
</dbReference>
<dbReference type="RefSeq" id="WP_244935327.1">
    <property type="nucleotide sequence ID" value="NZ_JAASQP010000001.1"/>
</dbReference>
<dbReference type="Gene3D" id="3.55.40.10">
    <property type="entry name" value="minor pseudopilin epsh domain"/>
    <property type="match status" value="1"/>
</dbReference>